<proteinExistence type="predicted"/>
<accession>A0A5C1YCM6</accession>
<dbReference type="KEGG" id="ail:FLP10_00745"/>
<name>A0A5C1YCM6_9MICO</name>
<sequence>MIDERMDASTSRWISVVFLQDEDASELLAMIDRDGEAAAIEYLQQRDFGDETTDAALVNGYVYDRIPVGSADRTIEDPDSPYALTYSEQYGYVSLLRRYEASLDAEPVVHEASVETSAPFRDAIPQHWDVDPALSAHRTRHAIAL</sequence>
<reference evidence="1 2" key="1">
    <citation type="submission" date="2019-09" db="EMBL/GenBank/DDBJ databases">
        <title>Genome sequencing of strain KACC 19306.</title>
        <authorList>
            <person name="Heo J."/>
            <person name="Kim S.-J."/>
            <person name="Kim J.-S."/>
            <person name="Hong S.-B."/>
            <person name="Kwon S.-W."/>
        </authorList>
    </citation>
    <scope>NUCLEOTIDE SEQUENCE [LARGE SCALE GENOMIC DNA]</scope>
    <source>
        <strain evidence="1 2">KACC 19306</strain>
    </source>
</reference>
<gene>
    <name evidence="1" type="ORF">FLP10_00745</name>
</gene>
<keyword evidence="2" id="KW-1185">Reference proteome</keyword>
<dbReference type="RefSeq" id="WP_149159129.1">
    <property type="nucleotide sequence ID" value="NZ_CP043505.1"/>
</dbReference>
<evidence type="ECO:0000313" key="1">
    <source>
        <dbReference type="EMBL" id="QEO13105.1"/>
    </source>
</evidence>
<dbReference type="EMBL" id="CP043505">
    <property type="protein sequence ID" value="QEO13105.1"/>
    <property type="molecule type" value="Genomic_DNA"/>
</dbReference>
<dbReference type="AlphaFoldDB" id="A0A5C1YCM6"/>
<dbReference type="OrthoDB" id="3781658at2"/>
<protein>
    <submittedName>
        <fullName evidence="1">Uncharacterized protein</fullName>
    </submittedName>
</protein>
<dbReference type="Proteomes" id="UP000324678">
    <property type="component" value="Chromosome"/>
</dbReference>
<organism evidence="1 2">
    <name type="scientific">Agromyces intestinalis</name>
    <dbReference type="NCBI Taxonomy" id="2592652"/>
    <lineage>
        <taxon>Bacteria</taxon>
        <taxon>Bacillati</taxon>
        <taxon>Actinomycetota</taxon>
        <taxon>Actinomycetes</taxon>
        <taxon>Micrococcales</taxon>
        <taxon>Microbacteriaceae</taxon>
        <taxon>Agromyces</taxon>
    </lineage>
</organism>
<evidence type="ECO:0000313" key="2">
    <source>
        <dbReference type="Proteomes" id="UP000324678"/>
    </source>
</evidence>